<accession>A0AAD3D8M9</accession>
<dbReference type="SUPFAM" id="SSF48452">
    <property type="entry name" value="TPR-like"/>
    <property type="match status" value="3"/>
</dbReference>
<evidence type="ECO:0000256" key="1">
    <source>
        <dbReference type="ARBA" id="ARBA00022737"/>
    </source>
</evidence>
<gene>
    <name evidence="4" type="ORF">CTEN210_14510</name>
</gene>
<protein>
    <submittedName>
        <fullName evidence="4">Uncharacterized protein</fullName>
    </submittedName>
</protein>
<sequence length="598" mass="69180">MSETFDDSLPRNMKPSIPSLGRIAYKQEHNKFKRALYFFQEGRPREARDLILTILQEEKGLSCENISSYASSVSECGIQEKFMLVSLLHVLCNCQVSIQNEDVEDSVLDMKIPLDILDIAFEILNSMYSSIQNGREGSRKKKQYLCLYAAVLKTKGKLYSIMKKPKDALAMYQKSYQILQKELGESHIETAHCIINIGKVHFELDNVIESIHAFEVFLRVANERKSKDFSKIYDALVSLGTMYNQCNIPYIAQKYLHQAQEIAKTHFSNDYVKNSQVHFKLGEAYYNIGNLDKSIESYKVSLNFELDYSFHATKLYEMQRRLQEARKGPIVIRLIGMGYALIRKESYEEALNTLHSALRIVPNSDEETLKDTSSFQSSDLRVKIYSSLANVHKCRGDFNSAVENFQKALEILQTNNPDSCHALSANLWNEFGKLYLENKFYEEALECFTCARNILWKIIFQDKSMIVQYTEITSNIAKSHFYLGDFQKSILHYKITSSFIDANIGENVHQHMECEEEEFLFRRQLRTMISIATAYGRMEKHYLQLHYLKRAKTISMENDFAMTSSEVSLIDDVINDFYAKKMNFKVCETTQWDCAPAA</sequence>
<comment type="caution">
    <text evidence="4">The sequence shown here is derived from an EMBL/GenBank/DDBJ whole genome shotgun (WGS) entry which is preliminary data.</text>
</comment>
<keyword evidence="2 3" id="KW-0802">TPR repeat</keyword>
<proteinExistence type="predicted"/>
<dbReference type="InterPro" id="IPR019734">
    <property type="entry name" value="TPR_rpt"/>
</dbReference>
<dbReference type="PANTHER" id="PTHR45641">
    <property type="entry name" value="TETRATRICOPEPTIDE REPEAT PROTEIN (AFU_ORTHOLOGUE AFUA_6G03870)"/>
    <property type="match status" value="1"/>
</dbReference>
<dbReference type="SMART" id="SM00028">
    <property type="entry name" value="TPR"/>
    <property type="match status" value="7"/>
</dbReference>
<feature type="repeat" description="TPR" evidence="3">
    <location>
        <begin position="331"/>
        <end position="364"/>
    </location>
</feature>
<feature type="repeat" description="TPR" evidence="3">
    <location>
        <begin position="382"/>
        <end position="415"/>
    </location>
</feature>
<dbReference type="Gene3D" id="1.25.40.10">
    <property type="entry name" value="Tetratricopeptide repeat domain"/>
    <property type="match status" value="2"/>
</dbReference>
<dbReference type="Pfam" id="PF13181">
    <property type="entry name" value="TPR_8"/>
    <property type="match status" value="1"/>
</dbReference>
<feature type="repeat" description="TPR" evidence="3">
    <location>
        <begin position="275"/>
        <end position="308"/>
    </location>
</feature>
<evidence type="ECO:0000256" key="2">
    <source>
        <dbReference type="ARBA" id="ARBA00022803"/>
    </source>
</evidence>
<dbReference type="PROSITE" id="PS50005">
    <property type="entry name" value="TPR"/>
    <property type="match status" value="3"/>
</dbReference>
<dbReference type="EMBL" id="BLLK01000060">
    <property type="protein sequence ID" value="GFH58034.1"/>
    <property type="molecule type" value="Genomic_DNA"/>
</dbReference>
<name>A0AAD3D8M9_9STRA</name>
<evidence type="ECO:0000256" key="3">
    <source>
        <dbReference type="PROSITE-ProRule" id="PRU00339"/>
    </source>
</evidence>
<dbReference type="AlphaFoldDB" id="A0AAD3D8M9"/>
<dbReference type="InterPro" id="IPR011990">
    <property type="entry name" value="TPR-like_helical_dom_sf"/>
</dbReference>
<keyword evidence="5" id="KW-1185">Reference proteome</keyword>
<dbReference type="Pfam" id="PF13424">
    <property type="entry name" value="TPR_12"/>
    <property type="match status" value="2"/>
</dbReference>
<organism evidence="4 5">
    <name type="scientific">Chaetoceros tenuissimus</name>
    <dbReference type="NCBI Taxonomy" id="426638"/>
    <lineage>
        <taxon>Eukaryota</taxon>
        <taxon>Sar</taxon>
        <taxon>Stramenopiles</taxon>
        <taxon>Ochrophyta</taxon>
        <taxon>Bacillariophyta</taxon>
        <taxon>Coscinodiscophyceae</taxon>
        <taxon>Chaetocerotophycidae</taxon>
        <taxon>Chaetocerotales</taxon>
        <taxon>Chaetocerotaceae</taxon>
        <taxon>Chaetoceros</taxon>
    </lineage>
</organism>
<reference evidence="4 5" key="1">
    <citation type="journal article" date="2021" name="Sci. Rep.">
        <title>The genome of the diatom Chaetoceros tenuissimus carries an ancient integrated fragment of an extant virus.</title>
        <authorList>
            <person name="Hongo Y."/>
            <person name="Kimura K."/>
            <person name="Takaki Y."/>
            <person name="Yoshida Y."/>
            <person name="Baba S."/>
            <person name="Kobayashi G."/>
            <person name="Nagasaki K."/>
            <person name="Hano T."/>
            <person name="Tomaru Y."/>
        </authorList>
    </citation>
    <scope>NUCLEOTIDE SEQUENCE [LARGE SCALE GENOMIC DNA]</scope>
    <source>
        <strain evidence="4 5">NIES-3715</strain>
    </source>
</reference>
<dbReference type="PANTHER" id="PTHR45641:SF19">
    <property type="entry name" value="NEPHROCYSTIN-3"/>
    <property type="match status" value="1"/>
</dbReference>
<dbReference type="Proteomes" id="UP001054902">
    <property type="component" value="Unassembled WGS sequence"/>
</dbReference>
<evidence type="ECO:0000313" key="5">
    <source>
        <dbReference type="Proteomes" id="UP001054902"/>
    </source>
</evidence>
<keyword evidence="1" id="KW-0677">Repeat</keyword>
<evidence type="ECO:0000313" key="4">
    <source>
        <dbReference type="EMBL" id="GFH58034.1"/>
    </source>
</evidence>